<dbReference type="Pfam" id="PF07690">
    <property type="entry name" value="MFS_1"/>
    <property type="match status" value="1"/>
</dbReference>
<evidence type="ECO:0000256" key="4">
    <source>
        <dbReference type="ARBA" id="ARBA00023136"/>
    </source>
</evidence>
<dbReference type="RefSeq" id="WP_116283336.1">
    <property type="nucleotide sequence ID" value="NZ_NBXA01000022.1"/>
</dbReference>
<proteinExistence type="predicted"/>
<dbReference type="GO" id="GO:0005886">
    <property type="term" value="C:plasma membrane"/>
    <property type="evidence" value="ECO:0007669"/>
    <property type="project" value="UniProtKB-SubCell"/>
</dbReference>
<dbReference type="GO" id="GO:0022857">
    <property type="term" value="F:transmembrane transporter activity"/>
    <property type="evidence" value="ECO:0007669"/>
    <property type="project" value="InterPro"/>
</dbReference>
<feature type="transmembrane region" description="Helical" evidence="5">
    <location>
        <begin position="264"/>
        <end position="282"/>
    </location>
</feature>
<keyword evidence="3 5" id="KW-1133">Transmembrane helix</keyword>
<feature type="transmembrane region" description="Helical" evidence="5">
    <location>
        <begin position="105"/>
        <end position="124"/>
    </location>
</feature>
<feature type="transmembrane region" description="Helical" evidence="5">
    <location>
        <begin position="314"/>
        <end position="334"/>
    </location>
</feature>
<dbReference type="Proteomes" id="UP000256709">
    <property type="component" value="Unassembled WGS sequence"/>
</dbReference>
<keyword evidence="4 5" id="KW-0472">Membrane</keyword>
<comment type="subcellular location">
    <subcellularLocation>
        <location evidence="1">Cell membrane</location>
        <topology evidence="1">Multi-pass membrane protein</topology>
    </subcellularLocation>
</comment>
<dbReference type="InterPro" id="IPR011701">
    <property type="entry name" value="MFS"/>
</dbReference>
<sequence length="414" mass="43416">MTAAGPTLRRAGGVLALVGIVLVAANLRTAVAALSPIYGDISADIPLSSLDVGIIGTLPPLCFALFGLLAPLFQRRLRVESLMVIALAAMVTGDALRALSLSYPMLVLASALTFAGMGIGNVLLPPLVKKYFPGRIGPLTAVYATVMALFALLPPLVAVQVSENSGWRFSVGMWGVLAVLAIVPWIRLLAADRRSTPDPVTAEGVLPEADGALLGHARHSPLAWSLGLMFGVTAFNTYACFAWLPQILGDIAGLDQGGAGALLSLYTSMGIPASLLIPVIAVRLRNVGGIIVFGVSAFILGYLGLLLLPTTALWLWVALIGVGPLLFPLALLLINKRSRTQRGAVALSGFVQGLGYLIGALGPLLVGVLHQVTGEWTAPLILLLASTASVLLVVRVVSRPRFIEDDWHRTARTV</sequence>
<evidence type="ECO:0000256" key="3">
    <source>
        <dbReference type="ARBA" id="ARBA00022989"/>
    </source>
</evidence>
<evidence type="ECO:0000313" key="8">
    <source>
        <dbReference type="Proteomes" id="UP000256709"/>
    </source>
</evidence>
<dbReference type="InterPro" id="IPR036259">
    <property type="entry name" value="MFS_trans_sf"/>
</dbReference>
<dbReference type="SUPFAM" id="SSF103473">
    <property type="entry name" value="MFS general substrate transporter"/>
    <property type="match status" value="1"/>
</dbReference>
<feature type="domain" description="Major facilitator superfamily (MFS) profile" evidence="6">
    <location>
        <begin position="14"/>
        <end position="401"/>
    </location>
</feature>
<organism evidence="7 8">
    <name type="scientific">Subtercola boreus</name>
    <dbReference type="NCBI Taxonomy" id="120213"/>
    <lineage>
        <taxon>Bacteria</taxon>
        <taxon>Bacillati</taxon>
        <taxon>Actinomycetota</taxon>
        <taxon>Actinomycetes</taxon>
        <taxon>Micrococcales</taxon>
        <taxon>Microbacteriaceae</taxon>
        <taxon>Subtercola</taxon>
    </lineage>
</organism>
<dbReference type="EMBL" id="NBXA01000022">
    <property type="protein sequence ID" value="RFA11895.1"/>
    <property type="molecule type" value="Genomic_DNA"/>
</dbReference>
<feature type="transmembrane region" description="Helical" evidence="5">
    <location>
        <begin position="82"/>
        <end position="99"/>
    </location>
</feature>
<feature type="transmembrane region" description="Helical" evidence="5">
    <location>
        <begin position="346"/>
        <end position="370"/>
    </location>
</feature>
<dbReference type="AlphaFoldDB" id="A0A3E0VQH7"/>
<comment type="caution">
    <text evidence="7">The sequence shown here is derived from an EMBL/GenBank/DDBJ whole genome shotgun (WGS) entry which is preliminary data.</text>
</comment>
<dbReference type="Gene3D" id="1.20.1250.20">
    <property type="entry name" value="MFS general substrate transporter like domains"/>
    <property type="match status" value="2"/>
</dbReference>
<feature type="transmembrane region" description="Helical" evidence="5">
    <location>
        <begin position="376"/>
        <end position="397"/>
    </location>
</feature>
<feature type="transmembrane region" description="Helical" evidence="5">
    <location>
        <begin position="171"/>
        <end position="190"/>
    </location>
</feature>
<keyword evidence="2 5" id="KW-0812">Transmembrane</keyword>
<evidence type="ECO:0000256" key="5">
    <source>
        <dbReference type="SAM" id="Phobius"/>
    </source>
</evidence>
<reference evidence="7 8" key="1">
    <citation type="submission" date="2017-04" db="EMBL/GenBank/DDBJ databases">
        <title>Comparative genome analysis of Subtercola boreus.</title>
        <authorList>
            <person name="Cho Y.-J."/>
            <person name="Cho A."/>
            <person name="Kim O.-S."/>
            <person name="Lee J.-I."/>
        </authorList>
    </citation>
    <scope>NUCLEOTIDE SEQUENCE [LARGE SCALE GENOMIC DNA]</scope>
    <source>
        <strain evidence="7 8">P27444</strain>
    </source>
</reference>
<dbReference type="PANTHER" id="PTHR23523:SF2">
    <property type="entry name" value="2-NITROIMIDAZOLE TRANSPORTER"/>
    <property type="match status" value="1"/>
</dbReference>
<dbReference type="InterPro" id="IPR052524">
    <property type="entry name" value="MFS_Cyanate_Porter"/>
</dbReference>
<evidence type="ECO:0000313" key="7">
    <source>
        <dbReference type="EMBL" id="RFA11895.1"/>
    </source>
</evidence>
<name>A0A3E0VQH7_9MICO</name>
<feature type="transmembrane region" description="Helical" evidence="5">
    <location>
        <begin position="222"/>
        <end position="244"/>
    </location>
</feature>
<dbReference type="PANTHER" id="PTHR23523">
    <property type="match status" value="1"/>
</dbReference>
<dbReference type="PROSITE" id="PS50850">
    <property type="entry name" value="MFS"/>
    <property type="match status" value="1"/>
</dbReference>
<evidence type="ECO:0000256" key="2">
    <source>
        <dbReference type="ARBA" id="ARBA00022692"/>
    </source>
</evidence>
<evidence type="ECO:0000256" key="1">
    <source>
        <dbReference type="ARBA" id="ARBA00004651"/>
    </source>
</evidence>
<gene>
    <name evidence="7" type="ORF">B7R21_11140</name>
</gene>
<dbReference type="OrthoDB" id="5317164at2"/>
<accession>A0A3E0VQH7</accession>
<feature type="transmembrane region" description="Helical" evidence="5">
    <location>
        <begin position="49"/>
        <end position="70"/>
    </location>
</feature>
<feature type="transmembrane region" description="Helical" evidence="5">
    <location>
        <begin position="289"/>
        <end position="308"/>
    </location>
</feature>
<protein>
    <submittedName>
        <fullName evidence="7">MFS transporter</fullName>
    </submittedName>
</protein>
<evidence type="ECO:0000259" key="6">
    <source>
        <dbReference type="PROSITE" id="PS50850"/>
    </source>
</evidence>
<dbReference type="InterPro" id="IPR020846">
    <property type="entry name" value="MFS_dom"/>
</dbReference>
<feature type="transmembrane region" description="Helical" evidence="5">
    <location>
        <begin position="136"/>
        <end position="159"/>
    </location>
</feature>